<protein>
    <submittedName>
        <fullName evidence="1">Uncharacterized protein</fullName>
    </submittedName>
</protein>
<evidence type="ECO:0000313" key="2">
    <source>
        <dbReference type="Proteomes" id="UP000069272"/>
    </source>
</evidence>
<reference evidence="1 2" key="1">
    <citation type="journal article" date="2017" name="G3 (Bethesda)">
        <title>The Physical Genome Mapping of Anopheles albimanus Corrected Scaffold Misassemblies and Identified Interarm Rearrangements in Genus Anopheles.</title>
        <authorList>
            <person name="Artemov G.N."/>
            <person name="Peery A.N."/>
            <person name="Jiang X."/>
            <person name="Tu Z."/>
            <person name="Stegniy V.N."/>
            <person name="Sharakhova M.V."/>
            <person name="Sharakhov I.V."/>
        </authorList>
    </citation>
    <scope>NUCLEOTIDE SEQUENCE [LARGE SCALE GENOMIC DNA]</scope>
    <source>
        <strain evidence="1 2">ALBI9_A</strain>
    </source>
</reference>
<accession>A0A182FXI7</accession>
<dbReference type="EnsemblMetazoa" id="AALB014357-RA">
    <property type="protein sequence ID" value="AALB014357-PA"/>
    <property type="gene ID" value="AALB014357"/>
</dbReference>
<proteinExistence type="predicted"/>
<keyword evidence="2" id="KW-1185">Reference proteome</keyword>
<organism evidence="1 2">
    <name type="scientific">Anopheles albimanus</name>
    <name type="common">New world malaria mosquito</name>
    <dbReference type="NCBI Taxonomy" id="7167"/>
    <lineage>
        <taxon>Eukaryota</taxon>
        <taxon>Metazoa</taxon>
        <taxon>Ecdysozoa</taxon>
        <taxon>Arthropoda</taxon>
        <taxon>Hexapoda</taxon>
        <taxon>Insecta</taxon>
        <taxon>Pterygota</taxon>
        <taxon>Neoptera</taxon>
        <taxon>Endopterygota</taxon>
        <taxon>Diptera</taxon>
        <taxon>Nematocera</taxon>
        <taxon>Culicoidea</taxon>
        <taxon>Culicidae</taxon>
        <taxon>Anophelinae</taxon>
        <taxon>Anopheles</taxon>
    </lineage>
</organism>
<evidence type="ECO:0000313" key="1">
    <source>
        <dbReference type="EnsemblMetazoa" id="AALB014357-PA"/>
    </source>
</evidence>
<dbReference type="AlphaFoldDB" id="A0A182FXI7"/>
<sequence>MYASTHITLWCVSWTAFGRPVVPEESTIRPTCSRSRTGCGVKVMNWARFRSNSSRNSVTCAFGRTVVPSSTVSLTEGNVLSRGCSVAMASGDAKMARGCVSFSTCDSSVAV</sequence>
<reference evidence="1" key="2">
    <citation type="submission" date="2022-08" db="UniProtKB">
        <authorList>
            <consortium name="EnsemblMetazoa"/>
        </authorList>
    </citation>
    <scope>IDENTIFICATION</scope>
    <source>
        <strain evidence="1">STECLA/ALBI9_A</strain>
    </source>
</reference>
<dbReference type="VEuPathDB" id="VectorBase:AALB014357"/>
<dbReference type="Proteomes" id="UP000069272">
    <property type="component" value="Chromosome 2R"/>
</dbReference>
<name>A0A182FXI7_ANOAL</name>